<dbReference type="InterPro" id="IPR052080">
    <property type="entry name" value="vWF_C/EGF_Fibrillin"/>
</dbReference>
<dbReference type="PROSITE" id="PS00010">
    <property type="entry name" value="ASX_HYDROXYL"/>
    <property type="match status" value="10"/>
</dbReference>
<evidence type="ECO:0000256" key="10">
    <source>
        <dbReference type="SAM" id="MobiDB-lite"/>
    </source>
</evidence>
<dbReference type="PROSITE" id="PS00022">
    <property type="entry name" value="EGF_1"/>
    <property type="match status" value="2"/>
</dbReference>
<feature type="domain" description="EGF-like" evidence="12">
    <location>
        <begin position="1016"/>
        <end position="1055"/>
    </location>
</feature>
<feature type="domain" description="EGF-like" evidence="12">
    <location>
        <begin position="1581"/>
        <end position="1618"/>
    </location>
</feature>
<sequence>MNQLGIAVLVVLTIAVVRMCDCRKDSTGGGQEMWNQLRARARGQGHSAGGANDADPDRPSRESSHRSSHNVSHSGRGAPVSSVYQRDNRHATVIKPVSGSITEASHRADDSTVSQDAARRAARQLGTHHSSQYRPRIIYRQSNKPSSTHTRRLAGPNVCGGQQCCSGWAVASGTNRCIKPDCQPPCQNRGSCSRPHTCVCRSGFQGARCEEAAPEQVYIHTGGSLRRIQSGTNPFQREQPRRKPTERQAIDNPSPRAQTPRPETTRQSLQPVTQVRRGQADSSSPQQTGTSRTVKRYPSSTGPITSNALPNGNRHDNGKGNGRNGHRPTTNVHTNRQVNDAVASAGANLTSNLDRIKIVFTPMVCRRVCSGGRCYNNCEKGDTTTVYSENQQQHQPPKTQGFRLFFCQIPCLNGGRCIGRDQCWCPSNSTGKFCHLPAPPSARPTLSRKDSSLAGLNSSSHSMYTLPLSNQQVSLHPSLVNVHIQHPHEAEVQIHQVARVKLGQRPPAAEGGHSIQQRSQPGHGNGNGHGYGHSNGNGHGNGYGHGNGHTFANGNGSSHSRPHNRQNGYVGRCFQETTNGQCGKPLPGLTKQDDCCGSVGASWGLNKCTECPTKPAYAVIANGQVECPKGYKRVNLTHCQDINECLMNGICKNAECLNTRGSYRCTCKPGYMLDPARSHCISDKAVSDQRGMCYRSASAGTCSLPLTQHITKQICCCSRVGTAWGTACERCPLPDTDHFKEICPAGHGYTYSRSDVQISLRQLEEEELRRTGVSWEAQNPSHPQLPQQPAQPPQQLPHVPLTPQIPQYPHTPQHPHHPQEIPQTPQHPQERPQHSHHPEHPQKPQNPQYPHTVQQPQYPLHPDPDTQHPAEETHSQPQDVEILNPSPVATDSPLKYSDVVEKVTPDSPINLGPESEGQRTASIIVATQVIDIDKCAITPTICGHGLCVPVQTGYTCYCDPGYKLSALQTNCIDVNECEEDPCGGKGRCVNTFGSYTCHCYSGYSQVITQNRKFCHDINECDMANKCQDGDCVNTEGSYTCECKSGYAKSWRGQCEDVDECRDPRSCPSGRCVNAPGSFQCQACGPGFRAARGRCLDVNECLDQSVCFHGRCVNSEGSYSCNCYQGYQASLDNNSCQDVDECLLPGACLHGRCANLDGSHRCSCNPGYQTTPDSRACEDVDECATPNVCPGGICTNTEGFYSCKNCSPGFQRSADGHRCEDVDECSQADMCLGGVCANTEGSFTCTSCKDGYRVSQDRQRCNDIDECQSGSVCANGICLNSEGSYSCITCPSGYSVSLDGELCEDIDECALPTTCPKGTCTNTEGSFICTICRPGYIVTEDGLECEDVDECLVANVCPGQLCRNSPGSFSCRSCGTGFTLSEDRSHCMDINECLSTGVCPMGVCNNTEGSYSCMTCDLGYTLAPNKLSCEDIDECEDSSLCLGGQCTNSPGSYSCSCPPGLELVDGTSCRGDQRRETAVEVQREVKVERFQVEWRVEDVNECSKDGVCSHGQCLNIDGSYLCLCEAGFKYSADTADCEDQNECKEYGSSVCGTWLCENTIGSYRCFMGCQPGLYGQDNPDCDIDECVNENICGDHGFCENTDGSYRCQCDRGYTNPPGEDGAHGCVDVNECEMSAALCGEALCENVDGSFLCICPSDSEEFDPITSQCRPQGATDEDAPPHPPPKAASPTEEQRKECYYNLNDANFCDNVLSRNTTKQECCCTVGSGWGDDCEIHPCPVPGREEYNQLCPHGSGLLPQAVSSHSLEQQSFKDVDECKMFGPDICKNGRCSNIFSSYSCLCRTGFYYDNIRLECVDYDECLTEKACVGGVCVNTPGSFNCFCTPPLVLDPTSRHCISVNTTEEIDEPDEAIHLDICWRDMVELYVCIQPLIGRSTTYTECCCLYGVAWSEQCAFCPSRDSDDYALLCNLPRRRGSDSLRERPGNEYGPGVEGPEGPYVPPYWDNYGGGPISGPGGTYYNPEDTQGIPLFTDNTNDYGSRVRDREPSLRIPIHRPREFQPHPVDSNNDHYDGFEGLRAEECGILNGCENGRCVRVREGYTCDCFDGYELDLTKMACIDINECEDISDKVALCKNGACTNTEGSYKCTCLPGFQASAKPHECIPEVPLSGLGESGWKLRV</sequence>
<dbReference type="STRING" id="8030.ENSSSAP00000003800"/>
<dbReference type="GO" id="GO:0005509">
    <property type="term" value="F:calcium ion binding"/>
    <property type="evidence" value="ECO:0007669"/>
    <property type="project" value="InterPro"/>
</dbReference>
<gene>
    <name evidence="15" type="primary">LOC106589425</name>
</gene>
<feature type="domain" description="EGF-like" evidence="12">
    <location>
        <begin position="931"/>
        <end position="972"/>
    </location>
</feature>
<feature type="compositionally biased region" description="Polar residues" evidence="10">
    <location>
        <begin position="327"/>
        <end position="336"/>
    </location>
</feature>
<name>A0A1S3Q4J7_SALSA</name>
<feature type="domain" description="EGF-like" evidence="12">
    <location>
        <begin position="1430"/>
        <end position="1466"/>
    </location>
</feature>
<evidence type="ECO:0000256" key="2">
    <source>
        <dbReference type="ARBA" id="ARBA00022525"/>
    </source>
</evidence>
<evidence type="ECO:0000256" key="8">
    <source>
        <dbReference type="ARBA" id="ARBA00023180"/>
    </source>
</evidence>
<feature type="disulfide bond" evidence="9">
    <location>
        <begin position="425"/>
        <end position="434"/>
    </location>
</feature>
<comment type="caution">
    <text evidence="9">Lacks conserved residue(s) required for the propagation of feature annotation.</text>
</comment>
<dbReference type="Pfam" id="PF07645">
    <property type="entry name" value="EGF_CA"/>
    <property type="match status" value="19"/>
</dbReference>
<feature type="region of interest" description="Disordered" evidence="10">
    <location>
        <begin position="771"/>
        <end position="893"/>
    </location>
</feature>
<dbReference type="Gene3D" id="2.10.25.10">
    <property type="entry name" value="Laminin"/>
    <property type="match status" value="22"/>
</dbReference>
<evidence type="ECO:0000256" key="9">
    <source>
        <dbReference type="PROSITE-ProRule" id="PRU00076"/>
    </source>
</evidence>
<keyword evidence="7 9" id="KW-1015">Disulfide bond</keyword>
<dbReference type="SMART" id="SM00181">
    <property type="entry name" value="EGF"/>
    <property type="match status" value="24"/>
</dbReference>
<dbReference type="GO" id="GO:0008201">
    <property type="term" value="F:heparin binding"/>
    <property type="evidence" value="ECO:0007669"/>
    <property type="project" value="UniProtKB-KW"/>
</dbReference>
<evidence type="ECO:0000256" key="1">
    <source>
        <dbReference type="ARBA" id="ARBA00004498"/>
    </source>
</evidence>
<feature type="domain" description="EGF-like" evidence="12">
    <location>
        <begin position="403"/>
        <end position="435"/>
    </location>
</feature>
<evidence type="ECO:0000256" key="6">
    <source>
        <dbReference type="ARBA" id="ARBA00022737"/>
    </source>
</evidence>
<feature type="domain" description="EGF-like" evidence="12">
    <location>
        <begin position="2075"/>
        <end position="2119"/>
    </location>
</feature>
<dbReference type="SMART" id="SM00179">
    <property type="entry name" value="EGF_CA"/>
    <property type="match status" value="22"/>
</dbReference>
<feature type="domain" description="EGF-like" evidence="12">
    <location>
        <begin position="1497"/>
        <end position="1537"/>
    </location>
</feature>
<evidence type="ECO:0000256" key="4">
    <source>
        <dbReference type="ARBA" id="ARBA00022536"/>
    </source>
</evidence>
<feature type="domain" description="TB" evidence="13">
    <location>
        <begin position="571"/>
        <end position="613"/>
    </location>
</feature>
<dbReference type="Pfam" id="PF12662">
    <property type="entry name" value="cEGF"/>
    <property type="match status" value="1"/>
</dbReference>
<dbReference type="RefSeq" id="XP_014034918.2">
    <property type="nucleotide sequence ID" value="XM_014179443.2"/>
</dbReference>
<feature type="region of interest" description="Disordered" evidence="10">
    <location>
        <begin position="221"/>
        <end position="336"/>
    </location>
</feature>
<feature type="chain" id="PRO_5047473386" evidence="11">
    <location>
        <begin position="23"/>
        <end position="2136"/>
    </location>
</feature>
<evidence type="ECO:0000313" key="15">
    <source>
        <dbReference type="RefSeq" id="XP_014034918.2"/>
    </source>
</evidence>
<dbReference type="KEGG" id="sasa:106589425"/>
<feature type="domain" description="TB" evidence="13">
    <location>
        <begin position="1694"/>
        <end position="1748"/>
    </location>
</feature>
<dbReference type="PROSITE" id="PS50026">
    <property type="entry name" value="EGF_3"/>
    <property type="match status" value="13"/>
</dbReference>
<evidence type="ECO:0000259" key="12">
    <source>
        <dbReference type="PROSITE" id="PS50026"/>
    </source>
</evidence>
<dbReference type="Gene3D" id="3.90.290.10">
    <property type="entry name" value="TGF-beta binding (TB) domain"/>
    <property type="match status" value="4"/>
</dbReference>
<dbReference type="PANTHER" id="PTHR47333:SF4">
    <property type="entry name" value="EGF-LIKE DOMAIN-CONTAINING PROTEIN"/>
    <property type="match status" value="1"/>
</dbReference>
<evidence type="ECO:0000256" key="3">
    <source>
        <dbReference type="ARBA" id="ARBA00022530"/>
    </source>
</evidence>
<reference evidence="15" key="1">
    <citation type="submission" date="2025-08" db="UniProtKB">
        <authorList>
            <consortium name="RefSeq"/>
        </authorList>
    </citation>
    <scope>IDENTIFICATION</scope>
</reference>
<dbReference type="CDD" id="cd00054">
    <property type="entry name" value="EGF_CA"/>
    <property type="match status" value="17"/>
</dbReference>
<feature type="compositionally biased region" description="Polar residues" evidence="10">
    <location>
        <begin position="280"/>
        <end position="310"/>
    </location>
</feature>
<feature type="compositionally biased region" description="Polar residues" evidence="10">
    <location>
        <begin position="550"/>
        <end position="559"/>
    </location>
</feature>
<feature type="compositionally biased region" description="Polar residues" evidence="10">
    <location>
        <begin position="843"/>
        <end position="857"/>
    </location>
</feature>
<accession>A0A1S3Q4J7</accession>
<evidence type="ECO:0000256" key="11">
    <source>
        <dbReference type="SAM" id="SignalP"/>
    </source>
</evidence>
<feature type="domain" description="EGF-like" evidence="12">
    <location>
        <begin position="1771"/>
        <end position="1809"/>
    </location>
</feature>
<feature type="compositionally biased region" description="Basic and acidic residues" evidence="10">
    <location>
        <begin position="238"/>
        <end position="249"/>
    </location>
</feature>
<proteinExistence type="predicted"/>
<evidence type="ECO:0000259" key="13">
    <source>
        <dbReference type="PROSITE" id="PS51364"/>
    </source>
</evidence>
<feature type="domain" description="EGF-like" evidence="12">
    <location>
        <begin position="178"/>
        <end position="210"/>
    </location>
</feature>
<dbReference type="InterPro" id="IPR036773">
    <property type="entry name" value="TB_dom_sf"/>
</dbReference>
<feature type="domain" description="EGF-like" evidence="12">
    <location>
        <begin position="973"/>
        <end position="1009"/>
    </location>
</feature>
<keyword evidence="5 11" id="KW-0732">Signal</keyword>
<feature type="signal peptide" evidence="11">
    <location>
        <begin position="1"/>
        <end position="22"/>
    </location>
</feature>
<keyword evidence="2" id="KW-0964">Secreted</keyword>
<dbReference type="SUPFAM" id="SSF57581">
    <property type="entry name" value="TB module/8-cys domain"/>
    <property type="match status" value="4"/>
</dbReference>
<dbReference type="Pfam" id="PF00683">
    <property type="entry name" value="TB"/>
    <property type="match status" value="4"/>
</dbReference>
<comment type="subcellular location">
    <subcellularLocation>
        <location evidence="1">Secreted</location>
        <location evidence="1">Extracellular space</location>
        <location evidence="1">Extracellular matrix</location>
    </subcellularLocation>
</comment>
<feature type="domain" description="EGF-like" evidence="12">
    <location>
        <begin position="1096"/>
        <end position="1136"/>
    </location>
</feature>
<feature type="region of interest" description="Disordered" evidence="10">
    <location>
        <begin position="505"/>
        <end position="568"/>
    </location>
</feature>
<feature type="compositionally biased region" description="Basic and acidic residues" evidence="10">
    <location>
        <begin position="862"/>
        <end position="874"/>
    </location>
</feature>
<dbReference type="PROSITE" id="PS01187">
    <property type="entry name" value="EGF_CA"/>
    <property type="match status" value="10"/>
</dbReference>
<dbReference type="InterPro" id="IPR000742">
    <property type="entry name" value="EGF"/>
</dbReference>
<keyword evidence="3" id="KW-0272">Extracellular matrix</keyword>
<keyword evidence="8" id="KW-0325">Glycoprotein</keyword>
<dbReference type="PROSITE" id="PS51364">
    <property type="entry name" value="TB"/>
    <property type="match status" value="4"/>
</dbReference>
<feature type="compositionally biased region" description="Gly residues" evidence="10">
    <location>
        <begin position="523"/>
        <end position="547"/>
    </location>
</feature>
<feature type="compositionally biased region" description="Basic and acidic residues" evidence="10">
    <location>
        <begin position="55"/>
        <end position="65"/>
    </location>
</feature>
<dbReference type="InterPro" id="IPR026823">
    <property type="entry name" value="cEGF"/>
</dbReference>
<dbReference type="GO" id="GO:0019838">
    <property type="term" value="F:growth factor binding"/>
    <property type="evidence" value="ECO:0007669"/>
    <property type="project" value="UniProtKB-KW"/>
</dbReference>
<evidence type="ECO:0000256" key="5">
    <source>
        <dbReference type="ARBA" id="ARBA00022729"/>
    </source>
</evidence>
<dbReference type="InterPro" id="IPR017878">
    <property type="entry name" value="TB_dom"/>
</dbReference>
<feature type="region of interest" description="Disordered" evidence="10">
    <location>
        <begin position="1664"/>
        <end position="1689"/>
    </location>
</feature>
<evidence type="ECO:0000256" key="7">
    <source>
        <dbReference type="ARBA" id="ARBA00023157"/>
    </source>
</evidence>
<feature type="disulfide bond" evidence="9">
    <location>
        <begin position="407"/>
        <end position="417"/>
    </location>
</feature>
<feature type="compositionally biased region" description="Low complexity" evidence="10">
    <location>
        <begin position="796"/>
        <end position="811"/>
    </location>
</feature>
<dbReference type="PaxDb" id="8030-ENSSSAP00000003800"/>
<feature type="region of interest" description="Disordered" evidence="10">
    <location>
        <begin position="41"/>
        <end position="151"/>
    </location>
</feature>
<organism evidence="14 15">
    <name type="scientific">Salmo salar</name>
    <name type="common">Atlantic salmon</name>
    <dbReference type="NCBI Taxonomy" id="8030"/>
    <lineage>
        <taxon>Eukaryota</taxon>
        <taxon>Metazoa</taxon>
        <taxon>Chordata</taxon>
        <taxon>Craniata</taxon>
        <taxon>Vertebrata</taxon>
        <taxon>Euteleostomi</taxon>
        <taxon>Actinopterygii</taxon>
        <taxon>Neopterygii</taxon>
        <taxon>Teleostei</taxon>
        <taxon>Protacanthopterygii</taxon>
        <taxon>Salmoniformes</taxon>
        <taxon>Salmonidae</taxon>
        <taxon>Salmoninae</taxon>
        <taxon>Salmo</taxon>
    </lineage>
</organism>
<feature type="disulfide bond" evidence="9">
    <location>
        <begin position="200"/>
        <end position="209"/>
    </location>
</feature>
<dbReference type="PROSITE" id="PS01186">
    <property type="entry name" value="EGF_2"/>
    <property type="match status" value="8"/>
</dbReference>
<feature type="compositionally biased region" description="Polar residues" evidence="10">
    <location>
        <begin position="227"/>
        <end position="236"/>
    </location>
</feature>
<feature type="domain" description="TB" evidence="13">
    <location>
        <begin position="1872"/>
        <end position="1925"/>
    </location>
</feature>
<dbReference type="Proteomes" id="UP001652741">
    <property type="component" value="Chromosome ssa01"/>
</dbReference>
<feature type="domain" description="EGF-like" evidence="12">
    <location>
        <begin position="641"/>
        <end position="681"/>
    </location>
</feature>
<dbReference type="GeneID" id="106589425"/>
<dbReference type="SUPFAM" id="SSF57184">
    <property type="entry name" value="Growth factor receptor domain"/>
    <property type="match status" value="5"/>
</dbReference>
<keyword evidence="14" id="KW-1185">Reference proteome</keyword>
<keyword evidence="6" id="KW-0677">Repeat</keyword>
<dbReference type="SUPFAM" id="SSF57196">
    <property type="entry name" value="EGF/Laminin"/>
    <property type="match status" value="9"/>
</dbReference>
<feature type="disulfide bond" evidence="9">
    <location>
        <begin position="182"/>
        <end position="192"/>
    </location>
</feature>
<dbReference type="Bgee" id="ENSSSAG00000001857">
    <property type="expression patterns" value="Expressed in terminal part of digestive tract and 15 other cell types or tissues"/>
</dbReference>
<dbReference type="InterPro" id="IPR009030">
    <property type="entry name" value="Growth_fac_rcpt_cys_sf"/>
</dbReference>
<feature type="domain" description="TB" evidence="13">
    <location>
        <begin position="691"/>
        <end position="743"/>
    </location>
</feature>
<dbReference type="PANTHER" id="PTHR47333">
    <property type="entry name" value="VON WILLEBRAND FACTOR C AND EGF DOMAIN-CONTAINING PROTEIN"/>
    <property type="match status" value="1"/>
</dbReference>
<dbReference type="InterPro" id="IPR001881">
    <property type="entry name" value="EGF-like_Ca-bd_dom"/>
</dbReference>
<dbReference type="InterPro" id="IPR018097">
    <property type="entry name" value="EGF_Ca-bd_CS"/>
</dbReference>
<feature type="compositionally biased region" description="Polar residues" evidence="10">
    <location>
        <begin position="255"/>
        <end position="273"/>
    </location>
</feature>
<feature type="domain" description="EGF-like" evidence="12">
    <location>
        <begin position="1137"/>
        <end position="1177"/>
    </location>
</feature>
<keyword evidence="4 9" id="KW-0245">EGF-like domain</keyword>
<dbReference type="InterPro" id="IPR000152">
    <property type="entry name" value="EGF-type_Asp/Asn_hydroxyl_site"/>
</dbReference>
<evidence type="ECO:0000313" key="14">
    <source>
        <dbReference type="Proteomes" id="UP001652741"/>
    </source>
</evidence>
<protein>
    <submittedName>
        <fullName evidence="15">Latent-transforming growth factor beta-binding protein 2</fullName>
    </submittedName>
</protein>
<feature type="compositionally biased region" description="Basic and acidic residues" evidence="10">
    <location>
        <begin position="828"/>
        <end position="842"/>
    </location>
</feature>
<dbReference type="InterPro" id="IPR049883">
    <property type="entry name" value="NOTCH1_EGF-like"/>
</dbReference>